<keyword evidence="5" id="KW-0804">Transcription</keyword>
<evidence type="ECO:0000256" key="2">
    <source>
        <dbReference type="ARBA" id="ARBA00023015"/>
    </source>
</evidence>
<dbReference type="EMBL" id="JBHTCF010000012">
    <property type="protein sequence ID" value="MFC7307757.1"/>
    <property type="molecule type" value="Genomic_DNA"/>
</dbReference>
<organism evidence="7 8">
    <name type="scientific">Streptomyces monticola</name>
    <dbReference type="NCBI Taxonomy" id="2666263"/>
    <lineage>
        <taxon>Bacteria</taxon>
        <taxon>Bacillati</taxon>
        <taxon>Actinomycetota</taxon>
        <taxon>Actinomycetes</taxon>
        <taxon>Kitasatosporales</taxon>
        <taxon>Streptomycetaceae</taxon>
        <taxon>Streptomyces</taxon>
    </lineage>
</organism>
<dbReference type="PANTHER" id="PTHR43133">
    <property type="entry name" value="RNA POLYMERASE ECF-TYPE SIGMA FACTO"/>
    <property type="match status" value="1"/>
</dbReference>
<feature type="compositionally biased region" description="Low complexity" evidence="6">
    <location>
        <begin position="16"/>
        <end position="27"/>
    </location>
</feature>
<feature type="region of interest" description="Disordered" evidence="6">
    <location>
        <begin position="1"/>
        <end position="30"/>
    </location>
</feature>
<accession>A0ABW2JPV5</accession>
<dbReference type="SUPFAM" id="SSF88946">
    <property type="entry name" value="Sigma2 domain of RNA polymerase sigma factors"/>
    <property type="match status" value="1"/>
</dbReference>
<dbReference type="InterPro" id="IPR036388">
    <property type="entry name" value="WH-like_DNA-bd_sf"/>
</dbReference>
<comment type="caution">
    <text evidence="7">The sequence shown here is derived from an EMBL/GenBank/DDBJ whole genome shotgun (WGS) entry which is preliminary data.</text>
</comment>
<evidence type="ECO:0000256" key="1">
    <source>
        <dbReference type="ARBA" id="ARBA00010641"/>
    </source>
</evidence>
<evidence type="ECO:0000256" key="5">
    <source>
        <dbReference type="ARBA" id="ARBA00023163"/>
    </source>
</evidence>
<comment type="similarity">
    <text evidence="1">Belongs to the sigma-70 factor family. ECF subfamily.</text>
</comment>
<proteinExistence type="inferred from homology"/>
<dbReference type="Gene3D" id="1.10.10.10">
    <property type="entry name" value="Winged helix-like DNA-binding domain superfamily/Winged helix DNA-binding domain"/>
    <property type="match status" value="1"/>
</dbReference>
<dbReference type="RefSeq" id="WP_381835103.1">
    <property type="nucleotide sequence ID" value="NZ_JBHTCF010000012.1"/>
</dbReference>
<dbReference type="InterPro" id="IPR013324">
    <property type="entry name" value="RNA_pol_sigma_r3/r4-like"/>
</dbReference>
<dbReference type="NCBIfam" id="TIGR02937">
    <property type="entry name" value="sigma70-ECF"/>
    <property type="match status" value="1"/>
</dbReference>
<reference evidence="8" key="1">
    <citation type="journal article" date="2019" name="Int. J. Syst. Evol. Microbiol.">
        <title>The Global Catalogue of Microorganisms (GCM) 10K type strain sequencing project: providing services to taxonomists for standard genome sequencing and annotation.</title>
        <authorList>
            <consortium name="The Broad Institute Genomics Platform"/>
            <consortium name="The Broad Institute Genome Sequencing Center for Infectious Disease"/>
            <person name="Wu L."/>
            <person name="Ma J."/>
        </authorList>
    </citation>
    <scope>NUCLEOTIDE SEQUENCE [LARGE SCALE GENOMIC DNA]</scope>
    <source>
        <strain evidence="8">SYNS20</strain>
    </source>
</reference>
<dbReference type="InterPro" id="IPR013325">
    <property type="entry name" value="RNA_pol_sigma_r2"/>
</dbReference>
<name>A0ABW2JPV5_9ACTN</name>
<dbReference type="PANTHER" id="PTHR43133:SF52">
    <property type="entry name" value="ECF RNA POLYMERASE SIGMA FACTOR SIGL"/>
    <property type="match status" value="1"/>
</dbReference>
<evidence type="ECO:0000256" key="4">
    <source>
        <dbReference type="ARBA" id="ARBA00023125"/>
    </source>
</evidence>
<evidence type="ECO:0000313" key="8">
    <source>
        <dbReference type="Proteomes" id="UP001596523"/>
    </source>
</evidence>
<evidence type="ECO:0000256" key="6">
    <source>
        <dbReference type="SAM" id="MobiDB-lite"/>
    </source>
</evidence>
<evidence type="ECO:0000313" key="7">
    <source>
        <dbReference type="EMBL" id="MFC7307757.1"/>
    </source>
</evidence>
<feature type="region of interest" description="Disordered" evidence="6">
    <location>
        <begin position="72"/>
        <end position="115"/>
    </location>
</feature>
<keyword evidence="8" id="KW-1185">Reference proteome</keyword>
<gene>
    <name evidence="7" type="ORF">ACFQVC_26475</name>
</gene>
<protein>
    <submittedName>
        <fullName evidence="7">Sigma-70 family RNA polymerase sigma factor</fullName>
    </submittedName>
</protein>
<keyword evidence="3" id="KW-0731">Sigma factor</keyword>
<evidence type="ECO:0000256" key="3">
    <source>
        <dbReference type="ARBA" id="ARBA00023082"/>
    </source>
</evidence>
<dbReference type="InterPro" id="IPR039425">
    <property type="entry name" value="RNA_pol_sigma-70-like"/>
</dbReference>
<keyword evidence="4" id="KW-0238">DNA-binding</keyword>
<dbReference type="SUPFAM" id="SSF88659">
    <property type="entry name" value="Sigma3 and sigma4 domains of RNA polymerase sigma factors"/>
    <property type="match status" value="1"/>
</dbReference>
<dbReference type="InterPro" id="IPR014284">
    <property type="entry name" value="RNA_pol_sigma-70_dom"/>
</dbReference>
<keyword evidence="2" id="KW-0805">Transcription regulation</keyword>
<feature type="compositionally biased region" description="Pro residues" evidence="6">
    <location>
        <begin position="1"/>
        <end position="15"/>
    </location>
</feature>
<dbReference type="Proteomes" id="UP001596523">
    <property type="component" value="Unassembled WGS sequence"/>
</dbReference>
<dbReference type="Gene3D" id="1.10.1740.10">
    <property type="match status" value="1"/>
</dbReference>
<sequence length="208" mass="22290">MTPPSSPSPPSPSSRPPASADPSDPSANDLVGALHPLLSAEAAAEALASGTDPGDLEQAVWLRLLERLDTSGPPTAPARWLRGAVRSEARRARRTRRRERPYADEPAASSDGCPEGLALQAERRRAVRAAVRRLPGRCPRLMTALLSPKDLTYREIAGELGISQGSLGPERSRCLGCLRRMLAAEVAAPAVSFPARRGKVRERQPADR</sequence>